<gene>
    <name evidence="1" type="ordered locus">Francci3_4221</name>
</gene>
<dbReference type="KEGG" id="fra:Francci3_4221"/>
<reference evidence="1 2" key="1">
    <citation type="journal article" date="2007" name="Genome Res.">
        <title>Genome characteristics of facultatively symbiotic Frankia sp. strains reflect host range and host plant biogeography.</title>
        <authorList>
            <person name="Normand P."/>
            <person name="Lapierre P."/>
            <person name="Tisa L.S."/>
            <person name="Gogarten J.P."/>
            <person name="Alloisio N."/>
            <person name="Bagnarol E."/>
            <person name="Bassi C.A."/>
            <person name="Berry A.M."/>
            <person name="Bickhart D.M."/>
            <person name="Choisne N."/>
            <person name="Couloux A."/>
            <person name="Cournoyer B."/>
            <person name="Cruveiller S."/>
            <person name="Daubin V."/>
            <person name="Demange N."/>
            <person name="Francino M.P."/>
            <person name="Goltsman E."/>
            <person name="Huang Y."/>
            <person name="Kopp O.R."/>
            <person name="Labarre L."/>
            <person name="Lapidus A."/>
            <person name="Lavire C."/>
            <person name="Marechal J."/>
            <person name="Martinez M."/>
            <person name="Mastronunzio J.E."/>
            <person name="Mullin B.C."/>
            <person name="Niemann J."/>
            <person name="Pujic P."/>
            <person name="Rawnsley T."/>
            <person name="Rouy Z."/>
            <person name="Schenowitz C."/>
            <person name="Sellstedt A."/>
            <person name="Tavares F."/>
            <person name="Tomkins J.P."/>
            <person name="Vallenet D."/>
            <person name="Valverde C."/>
            <person name="Wall L.G."/>
            <person name="Wang Y."/>
            <person name="Medigue C."/>
            <person name="Benson D.R."/>
        </authorList>
    </citation>
    <scope>NUCLEOTIDE SEQUENCE [LARGE SCALE GENOMIC DNA]</scope>
    <source>
        <strain evidence="2">DSM 45818 / CECT 9043 / CcI3</strain>
    </source>
</reference>
<dbReference type="Proteomes" id="UP000001937">
    <property type="component" value="Chromosome"/>
</dbReference>
<evidence type="ECO:0000313" key="2">
    <source>
        <dbReference type="Proteomes" id="UP000001937"/>
    </source>
</evidence>
<dbReference type="AlphaFoldDB" id="Q2J574"/>
<dbReference type="eggNOG" id="COG3344">
    <property type="taxonomic scope" value="Bacteria"/>
</dbReference>
<organism evidence="1 2">
    <name type="scientific">Frankia casuarinae (strain DSM 45818 / CECT 9043 / HFP020203 / CcI3)</name>
    <dbReference type="NCBI Taxonomy" id="106370"/>
    <lineage>
        <taxon>Bacteria</taxon>
        <taxon>Bacillati</taxon>
        <taxon>Actinomycetota</taxon>
        <taxon>Actinomycetes</taxon>
        <taxon>Frankiales</taxon>
        <taxon>Frankiaceae</taxon>
        <taxon>Frankia</taxon>
    </lineage>
</organism>
<keyword evidence="2" id="KW-1185">Reference proteome</keyword>
<name>Q2J574_FRACC</name>
<proteinExistence type="predicted"/>
<evidence type="ECO:0000313" key="1">
    <source>
        <dbReference type="EMBL" id="ABD13568.1"/>
    </source>
</evidence>
<accession>Q2J574</accession>
<protein>
    <submittedName>
        <fullName evidence="1">Maturase</fullName>
    </submittedName>
</protein>
<sequence>MIRWVMHRHRRSWTAIRRWLRTPHGGRKDIELDGMTLFHLGQVPITRYRYRGGNIPTPWPDALTGPTPTA</sequence>
<dbReference type="HOGENOM" id="CLU_2751965_0_0_11"/>
<dbReference type="EMBL" id="CP000249">
    <property type="protein sequence ID" value="ABD13568.1"/>
    <property type="molecule type" value="Genomic_DNA"/>
</dbReference>